<dbReference type="Pfam" id="PF20001">
    <property type="entry name" value="DUF6428"/>
    <property type="match status" value="1"/>
</dbReference>
<reference evidence="1 2" key="1">
    <citation type="submission" date="2018-10" db="EMBL/GenBank/DDBJ databases">
        <title>Ulvibacterium marinum gen. nov., sp. nov., a novel marine bacterium of the family Flavobacteriaceae, isolated from a culture of the green alga Ulva prolifera.</title>
        <authorList>
            <person name="Zhang Z."/>
        </authorList>
    </citation>
    <scope>NUCLEOTIDE SEQUENCE [LARGE SCALE GENOMIC DNA]</scope>
    <source>
        <strain evidence="1 2">CCMM003</strain>
    </source>
</reference>
<keyword evidence="2" id="KW-1185">Reference proteome</keyword>
<protein>
    <submittedName>
        <fullName evidence="1">Uncharacterized protein</fullName>
    </submittedName>
</protein>
<dbReference type="RefSeq" id="WP_120709528.1">
    <property type="nucleotide sequence ID" value="NZ_CANMKH010000001.1"/>
</dbReference>
<dbReference type="AlphaFoldDB" id="A0A3B0CCU0"/>
<organism evidence="1 2">
    <name type="scientific">Ulvibacterium marinum</name>
    <dbReference type="NCBI Taxonomy" id="2419782"/>
    <lineage>
        <taxon>Bacteria</taxon>
        <taxon>Pseudomonadati</taxon>
        <taxon>Bacteroidota</taxon>
        <taxon>Flavobacteriia</taxon>
        <taxon>Flavobacteriales</taxon>
        <taxon>Flavobacteriaceae</taxon>
        <taxon>Ulvibacterium</taxon>
    </lineage>
</organism>
<evidence type="ECO:0000313" key="1">
    <source>
        <dbReference type="EMBL" id="RKN82338.1"/>
    </source>
</evidence>
<dbReference type="EMBL" id="RBCJ01000001">
    <property type="protein sequence ID" value="RKN82338.1"/>
    <property type="molecule type" value="Genomic_DNA"/>
</dbReference>
<sequence length="162" mass="18282">MKTQEFLELLEAHPTQSLLFEYAKGKTIAPNYHITEVKNVIIDAVDCGAGTDFWRETVVQLWESPKEKDSLQYMTAQKATDIFKKVSGMKRMQPDAEIKFEYSNPDFHTAQLFVDDVDVANEHLLVRLVVEKTNCKAQETCGVPVEANTKEETCCAPESGCC</sequence>
<comment type="caution">
    <text evidence="1">The sequence shown here is derived from an EMBL/GenBank/DDBJ whole genome shotgun (WGS) entry which is preliminary data.</text>
</comment>
<name>A0A3B0CCU0_9FLAO</name>
<dbReference type="OrthoDB" id="66316at2"/>
<proteinExistence type="predicted"/>
<dbReference type="Proteomes" id="UP000276603">
    <property type="component" value="Unassembled WGS sequence"/>
</dbReference>
<gene>
    <name evidence="1" type="ORF">D7Z94_00310</name>
</gene>
<dbReference type="InterPro" id="IPR045534">
    <property type="entry name" value="DUF6428"/>
</dbReference>
<evidence type="ECO:0000313" key="2">
    <source>
        <dbReference type="Proteomes" id="UP000276603"/>
    </source>
</evidence>
<accession>A0A3B0CCU0</accession>